<evidence type="ECO:0000256" key="5">
    <source>
        <dbReference type="SAM" id="MobiDB-lite"/>
    </source>
</evidence>
<accession>A0A392SWB8</accession>
<dbReference type="PANTHER" id="PTHR12549">
    <property type="entry name" value="JMJC DOMAIN-CONTAINING HISTONE DEMETHYLATION PROTEIN"/>
    <property type="match status" value="1"/>
</dbReference>
<dbReference type="GO" id="GO:0032454">
    <property type="term" value="F:histone H3K9 demethylase activity"/>
    <property type="evidence" value="ECO:0007669"/>
    <property type="project" value="InterPro"/>
</dbReference>
<dbReference type="Gene3D" id="2.60.120.650">
    <property type="entry name" value="Cupin"/>
    <property type="match status" value="1"/>
</dbReference>
<dbReference type="GO" id="GO:0032259">
    <property type="term" value="P:methylation"/>
    <property type="evidence" value="ECO:0007669"/>
    <property type="project" value="UniProtKB-KW"/>
</dbReference>
<reference evidence="6 7" key="1">
    <citation type="journal article" date="2018" name="Front. Plant Sci.">
        <title>Red Clover (Trifolium pratense) and Zigzag Clover (T. medium) - A Picture of Genomic Similarities and Differences.</title>
        <authorList>
            <person name="Dluhosova J."/>
            <person name="Istvanek J."/>
            <person name="Nedelnik J."/>
            <person name="Repkova J."/>
        </authorList>
    </citation>
    <scope>NUCLEOTIDE SEQUENCE [LARGE SCALE GENOMIC DNA]</scope>
    <source>
        <strain evidence="7">cv. 10/8</strain>
        <tissue evidence="6">Leaf</tissue>
    </source>
</reference>
<keyword evidence="7" id="KW-1185">Reference proteome</keyword>
<name>A0A392SWB8_9FABA</name>
<evidence type="ECO:0000313" key="6">
    <source>
        <dbReference type="EMBL" id="MCI52200.1"/>
    </source>
</evidence>
<dbReference type="GO" id="GO:0046872">
    <property type="term" value="F:metal ion binding"/>
    <property type="evidence" value="ECO:0007669"/>
    <property type="project" value="UniProtKB-KW"/>
</dbReference>
<comment type="subcellular location">
    <subcellularLocation>
        <location evidence="1">Nucleus</location>
    </subcellularLocation>
</comment>
<evidence type="ECO:0000256" key="1">
    <source>
        <dbReference type="ARBA" id="ARBA00004123"/>
    </source>
</evidence>
<feature type="region of interest" description="Disordered" evidence="5">
    <location>
        <begin position="1"/>
        <end position="26"/>
    </location>
</feature>
<dbReference type="InterPro" id="IPR045109">
    <property type="entry name" value="LSDs-like"/>
</dbReference>
<keyword evidence="6" id="KW-0489">Methyltransferase</keyword>
<keyword evidence="4" id="KW-0539">Nucleus</keyword>
<dbReference type="AlphaFoldDB" id="A0A392SWB8"/>
<dbReference type="GO" id="GO:0003712">
    <property type="term" value="F:transcription coregulator activity"/>
    <property type="evidence" value="ECO:0007669"/>
    <property type="project" value="TreeGrafter"/>
</dbReference>
<sequence length="80" mass="8701">MPKNSSVTGANDDGVSSGSKLKEVEKGTVEQGDSLLDAVDSLDGAALWGIFRRKDVTKLEGYLNKHFREFSDVDCLPLNQ</sequence>
<dbReference type="Proteomes" id="UP000265520">
    <property type="component" value="Unassembled WGS sequence"/>
</dbReference>
<evidence type="ECO:0000256" key="2">
    <source>
        <dbReference type="ARBA" id="ARBA00006801"/>
    </source>
</evidence>
<dbReference type="EMBL" id="LXQA010443806">
    <property type="protein sequence ID" value="MCI52200.1"/>
    <property type="molecule type" value="Genomic_DNA"/>
</dbReference>
<comment type="caution">
    <text evidence="6">The sequence shown here is derived from an EMBL/GenBank/DDBJ whole genome shotgun (WGS) entry which is preliminary data.</text>
</comment>
<dbReference type="GO" id="GO:0031490">
    <property type="term" value="F:chromatin DNA binding"/>
    <property type="evidence" value="ECO:0007669"/>
    <property type="project" value="TreeGrafter"/>
</dbReference>
<comment type="similarity">
    <text evidence="2">Belongs to the JARID1 histone demethylase family.</text>
</comment>
<keyword evidence="6" id="KW-0808">Transferase</keyword>
<evidence type="ECO:0000256" key="4">
    <source>
        <dbReference type="ARBA" id="ARBA00023242"/>
    </source>
</evidence>
<protein>
    <submittedName>
        <fullName evidence="6">Lysine-specific demethylase 3B</fullName>
    </submittedName>
</protein>
<dbReference type="GO" id="GO:0000785">
    <property type="term" value="C:chromatin"/>
    <property type="evidence" value="ECO:0007669"/>
    <property type="project" value="TreeGrafter"/>
</dbReference>
<organism evidence="6 7">
    <name type="scientific">Trifolium medium</name>
    <dbReference type="NCBI Taxonomy" id="97028"/>
    <lineage>
        <taxon>Eukaryota</taxon>
        <taxon>Viridiplantae</taxon>
        <taxon>Streptophyta</taxon>
        <taxon>Embryophyta</taxon>
        <taxon>Tracheophyta</taxon>
        <taxon>Spermatophyta</taxon>
        <taxon>Magnoliopsida</taxon>
        <taxon>eudicotyledons</taxon>
        <taxon>Gunneridae</taxon>
        <taxon>Pentapetalae</taxon>
        <taxon>rosids</taxon>
        <taxon>fabids</taxon>
        <taxon>Fabales</taxon>
        <taxon>Fabaceae</taxon>
        <taxon>Papilionoideae</taxon>
        <taxon>50 kb inversion clade</taxon>
        <taxon>NPAAA clade</taxon>
        <taxon>Hologalegina</taxon>
        <taxon>IRL clade</taxon>
        <taxon>Trifolieae</taxon>
        <taxon>Trifolium</taxon>
    </lineage>
</organism>
<evidence type="ECO:0000313" key="7">
    <source>
        <dbReference type="Proteomes" id="UP000265520"/>
    </source>
</evidence>
<dbReference type="GO" id="GO:0008168">
    <property type="term" value="F:methyltransferase activity"/>
    <property type="evidence" value="ECO:0007669"/>
    <property type="project" value="UniProtKB-KW"/>
</dbReference>
<dbReference type="GO" id="GO:0000118">
    <property type="term" value="C:histone deacetylase complex"/>
    <property type="evidence" value="ECO:0007669"/>
    <property type="project" value="TreeGrafter"/>
</dbReference>
<evidence type="ECO:0000256" key="3">
    <source>
        <dbReference type="ARBA" id="ARBA00022723"/>
    </source>
</evidence>
<feature type="non-terminal residue" evidence="6">
    <location>
        <position position="80"/>
    </location>
</feature>
<feature type="compositionally biased region" description="Polar residues" evidence="5">
    <location>
        <begin position="1"/>
        <end position="19"/>
    </location>
</feature>
<dbReference type="GO" id="GO:0006357">
    <property type="term" value="P:regulation of transcription by RNA polymerase II"/>
    <property type="evidence" value="ECO:0007669"/>
    <property type="project" value="TreeGrafter"/>
</dbReference>
<proteinExistence type="inferred from homology"/>
<keyword evidence="3" id="KW-0479">Metal-binding</keyword>
<dbReference type="PANTHER" id="PTHR12549:SF11">
    <property type="entry name" value="LYSINE-SPECIFIC DEMETHYLASE JMJ25"/>
    <property type="match status" value="1"/>
</dbReference>